<keyword evidence="9" id="KW-1133">Transmembrane helix</keyword>
<feature type="transmembrane region" description="Helical" evidence="9">
    <location>
        <begin position="6"/>
        <end position="27"/>
    </location>
</feature>
<dbReference type="CDD" id="cd00075">
    <property type="entry name" value="HATPase"/>
    <property type="match status" value="1"/>
</dbReference>
<dbReference type="SUPFAM" id="SSF55874">
    <property type="entry name" value="ATPase domain of HSP90 chaperone/DNA topoisomerase II/histidine kinase"/>
    <property type="match status" value="1"/>
</dbReference>
<dbReference type="EC" id="2.7.13.3" evidence="2"/>
<keyword evidence="8" id="KW-0175">Coiled coil</keyword>
<dbReference type="GO" id="GO:0016020">
    <property type="term" value="C:membrane"/>
    <property type="evidence" value="ECO:0007669"/>
    <property type="project" value="InterPro"/>
</dbReference>
<dbReference type="AlphaFoldDB" id="D1YZF7"/>
<keyword evidence="9" id="KW-0472">Membrane</keyword>
<dbReference type="SUPFAM" id="SSF158472">
    <property type="entry name" value="HAMP domain-like"/>
    <property type="match status" value="1"/>
</dbReference>
<keyword evidence="5" id="KW-0547">Nucleotide-binding</keyword>
<dbReference type="GO" id="GO:0007165">
    <property type="term" value="P:signal transduction"/>
    <property type="evidence" value="ECO:0007669"/>
    <property type="project" value="InterPro"/>
</dbReference>
<dbReference type="Proteomes" id="UP000001882">
    <property type="component" value="Chromosome"/>
</dbReference>
<dbReference type="SMART" id="SM00304">
    <property type="entry name" value="HAMP"/>
    <property type="match status" value="1"/>
</dbReference>
<evidence type="ECO:0000256" key="5">
    <source>
        <dbReference type="ARBA" id="ARBA00022741"/>
    </source>
</evidence>
<dbReference type="GO" id="GO:0005524">
    <property type="term" value="F:ATP binding"/>
    <property type="evidence" value="ECO:0007669"/>
    <property type="project" value="UniProtKB-KW"/>
</dbReference>
<dbReference type="Pfam" id="PF02518">
    <property type="entry name" value="HATPase_c"/>
    <property type="match status" value="1"/>
</dbReference>
<dbReference type="InterPro" id="IPR036890">
    <property type="entry name" value="HATPase_C_sf"/>
</dbReference>
<dbReference type="eggNOG" id="arCOG06516">
    <property type="taxonomic scope" value="Archaea"/>
</dbReference>
<evidence type="ECO:0000313" key="13">
    <source>
        <dbReference type="Proteomes" id="UP000001882"/>
    </source>
</evidence>
<keyword evidence="9" id="KW-0812">Transmembrane</keyword>
<evidence type="ECO:0000256" key="4">
    <source>
        <dbReference type="ARBA" id="ARBA00022679"/>
    </source>
</evidence>
<evidence type="ECO:0000259" key="11">
    <source>
        <dbReference type="PROSITE" id="PS50885"/>
    </source>
</evidence>
<dbReference type="eggNOG" id="arCOG02322">
    <property type="taxonomic scope" value="Archaea"/>
</dbReference>
<dbReference type="GO" id="GO:0004673">
    <property type="term" value="F:protein histidine kinase activity"/>
    <property type="evidence" value="ECO:0007669"/>
    <property type="project" value="UniProtKB-EC"/>
</dbReference>
<dbReference type="GeneID" id="8682904"/>
<accession>D1YZF7</accession>
<dbReference type="InterPro" id="IPR003660">
    <property type="entry name" value="HAMP_dom"/>
</dbReference>
<evidence type="ECO:0000256" key="7">
    <source>
        <dbReference type="ARBA" id="ARBA00022840"/>
    </source>
</evidence>
<evidence type="ECO:0000256" key="6">
    <source>
        <dbReference type="ARBA" id="ARBA00022777"/>
    </source>
</evidence>
<dbReference type="InterPro" id="IPR003594">
    <property type="entry name" value="HATPase_dom"/>
</dbReference>
<dbReference type="InterPro" id="IPR004358">
    <property type="entry name" value="Sig_transdc_His_kin-like_C"/>
</dbReference>
<keyword evidence="6 12" id="KW-0418">Kinase</keyword>
<dbReference type="PROSITE" id="PS50109">
    <property type="entry name" value="HIS_KIN"/>
    <property type="match status" value="1"/>
</dbReference>
<evidence type="ECO:0000313" key="12">
    <source>
        <dbReference type="EMBL" id="BAI61829.1"/>
    </source>
</evidence>
<evidence type="ECO:0000256" key="1">
    <source>
        <dbReference type="ARBA" id="ARBA00000085"/>
    </source>
</evidence>
<evidence type="ECO:0000256" key="9">
    <source>
        <dbReference type="SAM" id="Phobius"/>
    </source>
</evidence>
<gene>
    <name evidence="12" type="ordered locus">MCP_1757</name>
</gene>
<dbReference type="SMART" id="SM00387">
    <property type="entry name" value="HATPase_c"/>
    <property type="match status" value="1"/>
</dbReference>
<dbReference type="PRINTS" id="PR00344">
    <property type="entry name" value="BCTRLSENSOR"/>
</dbReference>
<evidence type="ECO:0000256" key="2">
    <source>
        <dbReference type="ARBA" id="ARBA00012438"/>
    </source>
</evidence>
<feature type="domain" description="Histidine kinase" evidence="10">
    <location>
        <begin position="313"/>
        <end position="534"/>
    </location>
</feature>
<dbReference type="InterPro" id="IPR005467">
    <property type="entry name" value="His_kinase_dom"/>
</dbReference>
<dbReference type="KEGG" id="mpd:MCP_1757"/>
<dbReference type="PANTHER" id="PTHR44936">
    <property type="entry name" value="SENSOR PROTEIN CREC"/>
    <property type="match status" value="1"/>
</dbReference>
<reference evidence="12 13" key="1">
    <citation type="journal article" date="2007" name="Appl. Environ. Microbiol.">
        <title>Isolation of key methanogens for global methane emission from rice paddy fields: a novel isolate affiliated with the clone cluster rice cluster I.</title>
        <authorList>
            <person name="Sakai S."/>
            <person name="Imachi H."/>
            <person name="Sekiguchi Y."/>
            <person name="Ohashi A."/>
            <person name="Harada H."/>
            <person name="Kamagata Y."/>
        </authorList>
    </citation>
    <scope>NUCLEOTIDE SEQUENCE [LARGE SCALE GENOMIC DNA]</scope>
    <source>
        <strain evidence="13">DSM 17711 / JCM 13418 / NBRC 101707 / SANAE</strain>
    </source>
</reference>
<evidence type="ECO:0000256" key="8">
    <source>
        <dbReference type="SAM" id="Coils"/>
    </source>
</evidence>
<dbReference type="CDD" id="cd06225">
    <property type="entry name" value="HAMP"/>
    <property type="match status" value="1"/>
</dbReference>
<dbReference type="EMBL" id="AP011532">
    <property type="protein sequence ID" value="BAI61829.1"/>
    <property type="molecule type" value="Genomic_DNA"/>
</dbReference>
<dbReference type="PANTHER" id="PTHR44936:SF10">
    <property type="entry name" value="SENSOR PROTEIN RSTB"/>
    <property type="match status" value="1"/>
</dbReference>
<keyword evidence="3" id="KW-0597">Phosphoprotein</keyword>
<name>D1YZF7_METPS</name>
<reference evidence="12 13" key="2">
    <citation type="journal article" date="2008" name="Int. J. Syst. Evol. Microbiol.">
        <title>Methanocella paludicola gen. nov., sp. nov., a methane-producing archaeon, the first isolate of the lineage 'Rice Cluster I', and proposal of the new archaeal order Methanocellales ord. nov.</title>
        <authorList>
            <person name="Sakai S."/>
            <person name="Imachi H."/>
            <person name="Hanada S."/>
            <person name="Ohashi A."/>
            <person name="Harada H."/>
            <person name="Kamagata Y."/>
        </authorList>
    </citation>
    <scope>NUCLEOTIDE SEQUENCE [LARGE SCALE GENOMIC DNA]</scope>
    <source>
        <strain evidence="13">DSM 17711 / JCM 13418 / NBRC 101707 / SANAE</strain>
    </source>
</reference>
<organism evidence="12 13">
    <name type="scientific">Methanocella paludicola (strain DSM 17711 / JCM 13418 / NBRC 101707 / SANAE)</name>
    <dbReference type="NCBI Taxonomy" id="304371"/>
    <lineage>
        <taxon>Archaea</taxon>
        <taxon>Methanobacteriati</taxon>
        <taxon>Methanobacteriota</taxon>
        <taxon>Stenosarchaea group</taxon>
        <taxon>Methanomicrobia</taxon>
        <taxon>Methanocellales</taxon>
        <taxon>Methanocellaceae</taxon>
        <taxon>Methanocella</taxon>
    </lineage>
</organism>
<proteinExistence type="predicted"/>
<evidence type="ECO:0000256" key="3">
    <source>
        <dbReference type="ARBA" id="ARBA00022553"/>
    </source>
</evidence>
<feature type="domain" description="HAMP" evidence="11">
    <location>
        <begin position="193"/>
        <end position="246"/>
    </location>
</feature>
<comment type="catalytic activity">
    <reaction evidence="1">
        <text>ATP + protein L-histidine = ADP + protein N-phospho-L-histidine.</text>
        <dbReference type="EC" id="2.7.13.3"/>
    </reaction>
</comment>
<feature type="coiled-coil region" evidence="8">
    <location>
        <begin position="248"/>
        <end position="306"/>
    </location>
</feature>
<dbReference type="Gene3D" id="3.30.565.10">
    <property type="entry name" value="Histidine kinase-like ATPase, C-terminal domain"/>
    <property type="match status" value="1"/>
</dbReference>
<sequence length="535" mass="60773">MKIRTQLILSIILFILALIVITTSVILTDQQVDRLSKQEELVNSIQLGAGELGYLSNDYLLHPESPQLNRWNSKYAALSDDIMNISVDTPEQQVLLDSIRANQQRLKEVFNDVASTIRSAHQNDNTADDLAYARISWSRIEVQTQAIAYDTSRLSHMIGDEKNQVKQTNTLLIFTMLGAFIVFLLIDYLLIFGNTVRSIADLQAGTRIIGSGNLDHVIPVKNPDDEIGDLTSSFNRMVTRLKAVTASKMDLENEISRRMQTEKALQEKKETLEAQSRELSSKNEELLRQIEERKRAEAGLAEARAQAELYLDLMGHDINNMNQVSMGYLEIALDTLKEEGRIEKEDAELLEKSLMSIQDSTRLIDNVRKIRSARSMEFQFQPIDLREILESVKEQFSRVNGRRITINYTPTESHVLATELVKDVFINIVGNAVKHSDAVKPLEIDITQTHVYGIDERYHKVIIEDNGPGIPDEMKTRVFNRFERGNTRAKGKGLGLYLVKTLVRDFHGRIWVEDRVPGDHTKGAKFVVMLPAIEK</sequence>
<dbReference type="Pfam" id="PF00672">
    <property type="entry name" value="HAMP"/>
    <property type="match status" value="1"/>
</dbReference>
<dbReference type="InterPro" id="IPR050980">
    <property type="entry name" value="2C_sensor_his_kinase"/>
</dbReference>
<evidence type="ECO:0000259" key="10">
    <source>
        <dbReference type="PROSITE" id="PS50109"/>
    </source>
</evidence>
<keyword evidence="13" id="KW-1185">Reference proteome</keyword>
<feature type="transmembrane region" description="Helical" evidence="9">
    <location>
        <begin position="171"/>
        <end position="191"/>
    </location>
</feature>
<protein>
    <recommendedName>
        <fullName evidence="2">histidine kinase</fullName>
        <ecNumber evidence="2">2.7.13.3</ecNumber>
    </recommendedName>
</protein>
<dbReference type="PROSITE" id="PS50885">
    <property type="entry name" value="HAMP"/>
    <property type="match status" value="1"/>
</dbReference>
<keyword evidence="4" id="KW-0808">Transferase</keyword>
<keyword evidence="7" id="KW-0067">ATP-binding</keyword>
<dbReference type="STRING" id="304371.MCP_1757"/>
<dbReference type="Gene3D" id="6.10.340.10">
    <property type="match status" value="1"/>
</dbReference>
<reference evidence="13" key="3">
    <citation type="journal article" date="2011" name="PLoS ONE">
        <title>Genome sequence of a mesophilic hydrogenotrophic methanogen Methanocella paludicola, the first cultivated representative of the order Methanocellales.</title>
        <authorList>
            <person name="Sakai S."/>
            <person name="Takaki Y."/>
            <person name="Shimamura S."/>
            <person name="Sekine M."/>
            <person name="Tajima T."/>
            <person name="Kosugi H."/>
            <person name="Ichikawa N."/>
            <person name="Tasumi E."/>
            <person name="Hiraki A.T."/>
            <person name="Shimizu A."/>
            <person name="Kato Y."/>
            <person name="Nishiko R."/>
            <person name="Mori K."/>
            <person name="Fujita N."/>
            <person name="Imachi H."/>
            <person name="Takai K."/>
        </authorList>
    </citation>
    <scope>NUCLEOTIDE SEQUENCE [LARGE SCALE GENOMIC DNA]</scope>
    <source>
        <strain evidence="13">DSM 17711 / JCM 13418 / NBRC 101707 / SANAE</strain>
    </source>
</reference>
<dbReference type="OrthoDB" id="8127at2157"/>
<dbReference type="RefSeq" id="WP_012900507.1">
    <property type="nucleotide sequence ID" value="NC_013665.1"/>
</dbReference>
<dbReference type="InParanoid" id="D1YZF7"/>